<dbReference type="AlphaFoldDB" id="A0A645GTG9"/>
<dbReference type="EMBL" id="VSSQ01077154">
    <property type="protein sequence ID" value="MPN27314.1"/>
    <property type="molecule type" value="Genomic_DNA"/>
</dbReference>
<name>A0A645GTG9_9ZZZZ</name>
<evidence type="ECO:0000313" key="1">
    <source>
        <dbReference type="EMBL" id="MPN27314.1"/>
    </source>
</evidence>
<protein>
    <submittedName>
        <fullName evidence="1">Uncharacterized protein</fullName>
    </submittedName>
</protein>
<gene>
    <name evidence="1" type="ORF">SDC9_174745</name>
</gene>
<organism evidence="1">
    <name type="scientific">bioreactor metagenome</name>
    <dbReference type="NCBI Taxonomy" id="1076179"/>
    <lineage>
        <taxon>unclassified sequences</taxon>
        <taxon>metagenomes</taxon>
        <taxon>ecological metagenomes</taxon>
    </lineage>
</organism>
<proteinExistence type="predicted"/>
<sequence>MIIDAVDGNRRQVRWYEFEDVPECEFAERFGDEPVIDAQDISRFTAWVDVSTLRRVDVRHRPNDWQSLQRLGALRQPPEIRAELERRAKEARAQINLHQE</sequence>
<comment type="caution">
    <text evidence="1">The sequence shown here is derived from an EMBL/GenBank/DDBJ whole genome shotgun (WGS) entry which is preliminary data.</text>
</comment>
<accession>A0A645GTG9</accession>
<reference evidence="1" key="1">
    <citation type="submission" date="2019-08" db="EMBL/GenBank/DDBJ databases">
        <authorList>
            <person name="Kucharzyk K."/>
            <person name="Murdoch R.W."/>
            <person name="Higgins S."/>
            <person name="Loffler F."/>
        </authorList>
    </citation>
    <scope>NUCLEOTIDE SEQUENCE</scope>
</reference>